<organism evidence="2 3">
    <name type="scientific">Oceanicoccus sagamiensis</name>
    <dbReference type="NCBI Taxonomy" id="716816"/>
    <lineage>
        <taxon>Bacteria</taxon>
        <taxon>Pseudomonadati</taxon>
        <taxon>Pseudomonadota</taxon>
        <taxon>Gammaproteobacteria</taxon>
        <taxon>Cellvibrionales</taxon>
        <taxon>Spongiibacteraceae</taxon>
        <taxon>Oceanicoccus</taxon>
    </lineage>
</organism>
<dbReference type="KEGG" id="osg:BST96_00515"/>
<evidence type="ECO:0000313" key="2">
    <source>
        <dbReference type="EMBL" id="ARN72728.1"/>
    </source>
</evidence>
<dbReference type="Proteomes" id="UP000193450">
    <property type="component" value="Chromosome"/>
</dbReference>
<sequence>MLEPENNPNPSYYIDPPRLMRFMLAKRFGRLTDSRQIAKRRMVAEKKRQQEGRAHVVEYFHQVDDPYSHLMAQVLAQFAARYNIDIVPHLIRATGGRHQPELDKLAIWGRRDCGLIAPHYGLSFPEAAGVVPEPALQQAANAALTHLGSKDFIAQLADISTRLWSGDAIDSTNTHQAEVDATLDAGSARLNELGHYSGAMLYYEGEWYWGVDRLFYLEQRLRELGLAKTAERSFLVARPEIEVSDIDASGLDLHFFPSLNSPYTSIIYDRTIELSKACKINFHHKPVLPMIMRGVAATPAKGFYIYLDTKREGDYAGVPFGNSVTPVGEPVRQCYSLLPWAKSLGKDTALLSTFLRYAFAEGRGLHRKKNIRRAVAAVGLDWQEAKKHLGGDEWKPWVEQYQDEMVQGMGLWGVPSYRLCGPGGEPDLEVWGQDRLWLVAAEIRRRASL</sequence>
<dbReference type="InterPro" id="IPR001853">
    <property type="entry name" value="DSBA-like_thioredoxin_dom"/>
</dbReference>
<name>A0A1X9N3F1_9GAMM</name>
<dbReference type="SUPFAM" id="SSF52833">
    <property type="entry name" value="Thioredoxin-like"/>
    <property type="match status" value="2"/>
</dbReference>
<gene>
    <name evidence="2" type="ORF">BST96_00515</name>
</gene>
<feature type="domain" description="DSBA-like thioredoxin" evidence="1">
    <location>
        <begin position="254"/>
        <end position="443"/>
    </location>
</feature>
<accession>A0A1X9N3F1</accession>
<evidence type="ECO:0000259" key="1">
    <source>
        <dbReference type="Pfam" id="PF01323"/>
    </source>
</evidence>
<dbReference type="GO" id="GO:0016491">
    <property type="term" value="F:oxidoreductase activity"/>
    <property type="evidence" value="ECO:0007669"/>
    <property type="project" value="InterPro"/>
</dbReference>
<dbReference type="OrthoDB" id="5244108at2"/>
<dbReference type="GO" id="GO:0016853">
    <property type="term" value="F:isomerase activity"/>
    <property type="evidence" value="ECO:0007669"/>
    <property type="project" value="UniProtKB-KW"/>
</dbReference>
<dbReference type="Pfam" id="PF01323">
    <property type="entry name" value="DSBA"/>
    <property type="match status" value="1"/>
</dbReference>
<dbReference type="InterPro" id="IPR036249">
    <property type="entry name" value="Thioredoxin-like_sf"/>
</dbReference>
<keyword evidence="2" id="KW-0413">Isomerase</keyword>
<dbReference type="EMBL" id="CP019343">
    <property type="protein sequence ID" value="ARN72728.1"/>
    <property type="molecule type" value="Genomic_DNA"/>
</dbReference>
<dbReference type="RefSeq" id="WP_085756817.1">
    <property type="nucleotide sequence ID" value="NZ_CP019343.1"/>
</dbReference>
<protein>
    <submittedName>
        <fullName evidence="2">2-hydroxychromene-2-carboxylate isomerase</fullName>
    </submittedName>
</protein>
<proteinExistence type="predicted"/>
<dbReference type="STRING" id="716816.BST96_00515"/>
<evidence type="ECO:0000313" key="3">
    <source>
        <dbReference type="Proteomes" id="UP000193450"/>
    </source>
</evidence>
<dbReference type="Gene3D" id="3.40.30.10">
    <property type="entry name" value="Glutaredoxin"/>
    <property type="match status" value="2"/>
</dbReference>
<keyword evidence="3" id="KW-1185">Reference proteome</keyword>
<reference evidence="2 3" key="1">
    <citation type="submission" date="2016-11" db="EMBL/GenBank/DDBJ databases">
        <title>Trade-off between light-utilization and light-protection in marine flavobacteria.</title>
        <authorList>
            <person name="Kumagai Y."/>
        </authorList>
    </citation>
    <scope>NUCLEOTIDE SEQUENCE [LARGE SCALE GENOMIC DNA]</scope>
    <source>
        <strain evidence="2 3">NBRC 107125</strain>
    </source>
</reference>
<dbReference type="AlphaFoldDB" id="A0A1X9N3F1"/>